<dbReference type="Proteomes" id="UP000268239">
    <property type="component" value="Unassembled WGS sequence"/>
</dbReference>
<reference evidence="2 3" key="1">
    <citation type="submission" date="2018-12" db="EMBL/GenBank/DDBJ databases">
        <title>Draft Genome Sequences Human Pathogenic Acinetobacter baumannii Strains.</title>
        <authorList>
            <person name="Madhi M."/>
            <person name="Ronco T."/>
            <person name="Olsen R.H."/>
            <person name="Hassani A."/>
        </authorList>
    </citation>
    <scope>NUCLEOTIDE SEQUENCE [LARGE SCALE GENOMIC DNA]</scope>
    <source>
        <strain evidence="2 3">AB3</strain>
    </source>
</reference>
<organism evidence="2 3">
    <name type="scientific">Acinetobacter baumannii</name>
    <dbReference type="NCBI Taxonomy" id="470"/>
    <lineage>
        <taxon>Bacteria</taxon>
        <taxon>Pseudomonadati</taxon>
        <taxon>Pseudomonadota</taxon>
        <taxon>Gammaproteobacteria</taxon>
        <taxon>Moraxellales</taxon>
        <taxon>Moraxellaceae</taxon>
        <taxon>Acinetobacter</taxon>
        <taxon>Acinetobacter calcoaceticus/baumannii complex</taxon>
    </lineage>
</organism>
<evidence type="ECO:0000259" key="1">
    <source>
        <dbReference type="Pfam" id="PF23871"/>
    </source>
</evidence>
<sequence>MSLETSDFLQADDINKVFRVVEAVSAGLITDEQIENYLGLNSKSRQGRYYRLAAEKIGLIINSENNASLTTTGQFFINSSLNERAILAQNLIASLPVFSQVISHFRGNIPININQLNSYFLSIYPGEASTAARRFSTFMNYIRYLGLPIH</sequence>
<evidence type="ECO:0000313" key="2">
    <source>
        <dbReference type="EMBL" id="RTQ85414.1"/>
    </source>
</evidence>
<dbReference type="AlphaFoldDB" id="A0AAQ0WIP8"/>
<protein>
    <recommendedName>
        <fullName evidence="1">DUF7226 domain-containing protein</fullName>
    </recommendedName>
</protein>
<dbReference type="Pfam" id="PF23871">
    <property type="entry name" value="DUF7226"/>
    <property type="match status" value="1"/>
</dbReference>
<evidence type="ECO:0000313" key="3">
    <source>
        <dbReference type="Proteomes" id="UP000268239"/>
    </source>
</evidence>
<name>A0AAQ0WIP8_ACIBA</name>
<feature type="domain" description="DUF7226" evidence="1">
    <location>
        <begin position="17"/>
        <end position="144"/>
    </location>
</feature>
<accession>A0AAQ0WIP8</accession>
<dbReference type="InterPro" id="IPR055650">
    <property type="entry name" value="DUF7226"/>
</dbReference>
<proteinExistence type="predicted"/>
<gene>
    <name evidence="2" type="ORF">EJ062_02105</name>
</gene>
<dbReference type="EMBL" id="RXLU01000007">
    <property type="protein sequence ID" value="RTQ85414.1"/>
    <property type="molecule type" value="Genomic_DNA"/>
</dbReference>
<comment type="caution">
    <text evidence="2">The sequence shown here is derived from an EMBL/GenBank/DDBJ whole genome shotgun (WGS) entry which is preliminary data.</text>
</comment>
<dbReference type="RefSeq" id="WP_000051348.1">
    <property type="nucleotide sequence ID" value="NZ_CP142393.1"/>
</dbReference>